<feature type="region of interest" description="Disordered" evidence="1">
    <location>
        <begin position="64"/>
        <end position="102"/>
    </location>
</feature>
<keyword evidence="3" id="KW-1185">Reference proteome</keyword>
<gene>
    <name evidence="2" type="ORF">PR048_007617</name>
</gene>
<feature type="region of interest" description="Disordered" evidence="1">
    <location>
        <begin position="285"/>
        <end position="319"/>
    </location>
</feature>
<comment type="caution">
    <text evidence="2">The sequence shown here is derived from an EMBL/GenBank/DDBJ whole genome shotgun (WGS) entry which is preliminary data.</text>
</comment>
<organism evidence="2 3">
    <name type="scientific">Dryococelus australis</name>
    <dbReference type="NCBI Taxonomy" id="614101"/>
    <lineage>
        <taxon>Eukaryota</taxon>
        <taxon>Metazoa</taxon>
        <taxon>Ecdysozoa</taxon>
        <taxon>Arthropoda</taxon>
        <taxon>Hexapoda</taxon>
        <taxon>Insecta</taxon>
        <taxon>Pterygota</taxon>
        <taxon>Neoptera</taxon>
        <taxon>Polyneoptera</taxon>
        <taxon>Phasmatodea</taxon>
        <taxon>Verophasmatodea</taxon>
        <taxon>Anareolatae</taxon>
        <taxon>Phasmatidae</taxon>
        <taxon>Eurycanthinae</taxon>
        <taxon>Dryococelus</taxon>
    </lineage>
</organism>
<accession>A0ABQ9HVP3</accession>
<dbReference type="Proteomes" id="UP001159363">
    <property type="component" value="Chromosome 3"/>
</dbReference>
<evidence type="ECO:0000256" key="1">
    <source>
        <dbReference type="SAM" id="MobiDB-lite"/>
    </source>
</evidence>
<feature type="region of interest" description="Disordered" evidence="1">
    <location>
        <begin position="414"/>
        <end position="434"/>
    </location>
</feature>
<proteinExistence type="predicted"/>
<name>A0ABQ9HVP3_9NEOP</name>
<protein>
    <submittedName>
        <fullName evidence="2">Uncharacterized protein</fullName>
    </submittedName>
</protein>
<evidence type="ECO:0000313" key="3">
    <source>
        <dbReference type="Proteomes" id="UP001159363"/>
    </source>
</evidence>
<sequence>MKRRGKREIPEKTRRPTASSGTIPTCENPVTRPGIEPGSPWREELKSVVEGEISYHYTTLQWRQREQDSNRNGPAYPMLDSPANRCAGFKPADQSNGSLRNKFPNELDYRRLDMQGRSGIVNCDSSVTVIADLPALAQGAMVDSVTHCNHHIGKAYTATSREPWWTRRSENTLDLCTWTAAVVWLRPKTKDGVDRSRWLCTTNLRVPTLNCFSANSSSKNGVVWVLDRNLQMVFHIRTRGRPCLDDNHVYVRTSPALKLHTPPVNDNLSTKYIVIARDSVGAGQTPKGFGVRRGCPPPPRGGEDRRRRPRGGRWLGGPWLSDPLPSTAMCSPTSRPYFPRRAARCVAYRPTPYFSWTTYNILPLWLSRISGSMQTPVRPTDVEGCTVENPYSKHDDHDYPKSARLDSIEVSMGQHRNGSAGETGDPRENPPISSIVRHDSHMQKSGCDPARNRNQFALVGGDTACLIVLLEDPICPRKDSQQSWVYMIWLKRLPEVSKAKRCDQTMNLLPQQWLLSVCSQRFLA</sequence>
<evidence type="ECO:0000313" key="2">
    <source>
        <dbReference type="EMBL" id="KAJ8888130.1"/>
    </source>
</evidence>
<feature type="region of interest" description="Disordered" evidence="1">
    <location>
        <begin position="1"/>
        <end position="40"/>
    </location>
</feature>
<reference evidence="2 3" key="1">
    <citation type="submission" date="2023-02" db="EMBL/GenBank/DDBJ databases">
        <title>LHISI_Scaffold_Assembly.</title>
        <authorList>
            <person name="Stuart O.P."/>
            <person name="Cleave R."/>
            <person name="Magrath M.J.L."/>
            <person name="Mikheyev A.S."/>
        </authorList>
    </citation>
    <scope>NUCLEOTIDE SEQUENCE [LARGE SCALE GENOMIC DNA]</scope>
    <source>
        <strain evidence="2">Daus_M_001</strain>
        <tissue evidence="2">Leg muscle</tissue>
    </source>
</reference>
<feature type="compositionally biased region" description="Polar residues" evidence="1">
    <location>
        <begin position="16"/>
        <end position="25"/>
    </location>
</feature>
<dbReference type="EMBL" id="JARBHB010000003">
    <property type="protein sequence ID" value="KAJ8888130.1"/>
    <property type="molecule type" value="Genomic_DNA"/>
</dbReference>